<organism evidence="1">
    <name type="scientific">Cacopsylla melanoneura</name>
    <dbReference type="NCBI Taxonomy" id="428564"/>
    <lineage>
        <taxon>Eukaryota</taxon>
        <taxon>Metazoa</taxon>
        <taxon>Ecdysozoa</taxon>
        <taxon>Arthropoda</taxon>
        <taxon>Hexapoda</taxon>
        <taxon>Insecta</taxon>
        <taxon>Pterygota</taxon>
        <taxon>Neoptera</taxon>
        <taxon>Paraneoptera</taxon>
        <taxon>Hemiptera</taxon>
        <taxon>Sternorrhyncha</taxon>
        <taxon>Psylloidea</taxon>
        <taxon>Psyllidae</taxon>
        <taxon>Psyllinae</taxon>
        <taxon>Cacopsylla</taxon>
    </lineage>
</organism>
<evidence type="ECO:0000313" key="1">
    <source>
        <dbReference type="EMBL" id="CAG6742930.1"/>
    </source>
</evidence>
<proteinExistence type="predicted"/>
<name>A0A8D8Z9K8_9HEMI</name>
<dbReference type="AlphaFoldDB" id="A0A8D8Z9K8"/>
<reference evidence="1" key="1">
    <citation type="submission" date="2021-05" db="EMBL/GenBank/DDBJ databases">
        <authorList>
            <person name="Alioto T."/>
            <person name="Alioto T."/>
            <person name="Gomez Garrido J."/>
        </authorList>
    </citation>
    <scope>NUCLEOTIDE SEQUENCE</scope>
</reference>
<sequence>MCGARCIFPVNFISRSDSSDPSTHGVTQGTSEAAIPMISSGWCQTRKHDIERLYMEVEYNVHPQKKWTNTKGKFLGNNYSIGCKPFLHIPCWENDGRGINFSSENGPSVSCVKTFSCGLVCLDRVIYNVRSLFQCGSSYHNRIRFLPSHHEETSDSSAEITRCDSP</sequence>
<accession>A0A8D8Z9K8</accession>
<dbReference type="EMBL" id="HBUF01440858">
    <property type="protein sequence ID" value="CAG6742930.1"/>
    <property type="molecule type" value="Transcribed_RNA"/>
</dbReference>
<protein>
    <submittedName>
        <fullName evidence="1">Uncharacterized protein</fullName>
    </submittedName>
</protein>